<dbReference type="InterPro" id="IPR002372">
    <property type="entry name" value="PQQ_rpt_dom"/>
</dbReference>
<dbReference type="Pfam" id="PF13360">
    <property type="entry name" value="PQQ_2"/>
    <property type="match status" value="1"/>
</dbReference>
<feature type="compositionally biased region" description="Low complexity" evidence="1">
    <location>
        <begin position="60"/>
        <end position="72"/>
    </location>
</feature>
<dbReference type="Proteomes" id="UP000621266">
    <property type="component" value="Unassembled WGS sequence"/>
</dbReference>
<sequence>MSQPPQPPGPPPNQPPNQPPQGGFGAPQEPSFNPPPPPPGPPQAPPPPQTPPPPQGGFGAPQPGHPGAHPGYPGAPQPGPYGGPTPPYGPYGPLTPPPSGRNNKRTAVVIGTAVAVVLAIGGGVWAVSGGDEEKKPEAGKSAEARPDDDKGGAENERDAGGGSDGEAGGRPGTDDGLTGVGGGDESTVLWQKQAPDVPKSGVDSPGLWITDGLAVKAALETVTAYDVADGKEEWSVSVDGTICAAPKNATADNKIVVAYEGEKKDECSHLAMVDLTTGKKQWNKPMPDGGGFGSGFIGTALAISGDTVAAGWFGGSAMFRVGDGKELPKGDRVSGCTAGGFAGGPYLLRALSCTAGGQLQKLDPDTRKVEWTFKAPKGYNINNVFSTDPVVISLSDEDNKSGGIHAIENGKVRATLDLGKDTYQPRCGMQIMSEELDACQGVAATADTFFIPTEPKEASEGYGRTSEVHAFDLDSGKRKWKSSAGENTTLLPLGVDGGNLIAYREPSYDKGGEILSIGPKGGTPKSLMKNPAAAAEAENGFYSSRLAYVDGRFFIASDRVTGTSSGGVERLMLVYGDK</sequence>
<feature type="region of interest" description="Disordered" evidence="1">
    <location>
        <begin position="1"/>
        <end position="104"/>
    </location>
</feature>
<feature type="region of interest" description="Disordered" evidence="1">
    <location>
        <begin position="126"/>
        <end position="185"/>
    </location>
</feature>
<dbReference type="EMBL" id="WHPN01000265">
    <property type="protein sequence ID" value="KAF4408718.1"/>
    <property type="molecule type" value="Genomic_DNA"/>
</dbReference>
<evidence type="ECO:0000313" key="3">
    <source>
        <dbReference type="EMBL" id="KAF4408718.1"/>
    </source>
</evidence>
<dbReference type="Gene3D" id="2.40.10.480">
    <property type="match status" value="1"/>
</dbReference>
<evidence type="ECO:0000313" key="4">
    <source>
        <dbReference type="Proteomes" id="UP000621266"/>
    </source>
</evidence>
<feature type="compositionally biased region" description="Gly residues" evidence="1">
    <location>
        <begin position="160"/>
        <end position="171"/>
    </location>
</feature>
<proteinExistence type="predicted"/>
<gene>
    <name evidence="3" type="ORF">GCU69_12710</name>
</gene>
<dbReference type="InterPro" id="IPR018391">
    <property type="entry name" value="PQQ_b-propeller_rpt"/>
</dbReference>
<dbReference type="PANTHER" id="PTHR34512">
    <property type="entry name" value="CELL SURFACE PROTEIN"/>
    <property type="match status" value="1"/>
</dbReference>
<dbReference type="Gene3D" id="2.130.10.10">
    <property type="entry name" value="YVTN repeat-like/Quinoprotein amine dehydrogenase"/>
    <property type="match status" value="1"/>
</dbReference>
<reference evidence="3 4" key="1">
    <citation type="submission" date="2019-10" db="EMBL/GenBank/DDBJ databases">
        <title>Streptomyces tenebrisbrunneis sp.nov., an endogenous actinomycete isolated from of Lycium ruthenicum.</title>
        <authorList>
            <person name="Ma L."/>
        </authorList>
    </citation>
    <scope>NUCLEOTIDE SEQUENCE [LARGE SCALE GENOMIC DNA]</scope>
    <source>
        <strain evidence="3 4">TRM 66187</strain>
    </source>
</reference>
<dbReference type="InterPro" id="IPR011047">
    <property type="entry name" value="Quinoprotein_ADH-like_sf"/>
</dbReference>
<dbReference type="SMART" id="SM00564">
    <property type="entry name" value="PQQ"/>
    <property type="match status" value="4"/>
</dbReference>
<evidence type="ECO:0000256" key="1">
    <source>
        <dbReference type="SAM" id="MobiDB-lite"/>
    </source>
</evidence>
<dbReference type="PANTHER" id="PTHR34512:SF30">
    <property type="entry name" value="OUTER MEMBRANE PROTEIN ASSEMBLY FACTOR BAMB"/>
    <property type="match status" value="1"/>
</dbReference>
<feature type="compositionally biased region" description="Basic and acidic residues" evidence="1">
    <location>
        <begin position="131"/>
        <end position="159"/>
    </location>
</feature>
<evidence type="ECO:0000259" key="2">
    <source>
        <dbReference type="Pfam" id="PF13360"/>
    </source>
</evidence>
<dbReference type="RefSeq" id="WP_156206064.1">
    <property type="nucleotide sequence ID" value="NZ_WHPN01000265.1"/>
</dbReference>
<accession>A0ABQ7FL64</accession>
<feature type="compositionally biased region" description="Pro residues" evidence="1">
    <location>
        <begin position="32"/>
        <end position="55"/>
    </location>
</feature>
<dbReference type="SUPFAM" id="SSF50998">
    <property type="entry name" value="Quinoprotein alcohol dehydrogenase-like"/>
    <property type="match status" value="1"/>
</dbReference>
<name>A0ABQ7FL64_9ACTN</name>
<feature type="compositionally biased region" description="Pro residues" evidence="1">
    <location>
        <begin position="73"/>
        <end position="99"/>
    </location>
</feature>
<keyword evidence="4" id="KW-1185">Reference proteome</keyword>
<comment type="caution">
    <text evidence="3">The sequence shown here is derived from an EMBL/GenBank/DDBJ whole genome shotgun (WGS) entry which is preliminary data.</text>
</comment>
<organism evidence="3 4">
    <name type="scientific">Streptomyces lycii</name>
    <dbReference type="NCBI Taxonomy" id="2654337"/>
    <lineage>
        <taxon>Bacteria</taxon>
        <taxon>Bacillati</taxon>
        <taxon>Actinomycetota</taxon>
        <taxon>Actinomycetes</taxon>
        <taxon>Kitasatosporales</taxon>
        <taxon>Streptomycetaceae</taxon>
        <taxon>Streptomyces</taxon>
    </lineage>
</organism>
<protein>
    <submittedName>
        <fullName evidence="3">PQQ-binding-like beta-propeller repeat protein</fullName>
    </submittedName>
</protein>
<dbReference type="InterPro" id="IPR015943">
    <property type="entry name" value="WD40/YVTN_repeat-like_dom_sf"/>
</dbReference>
<feature type="compositionally biased region" description="Pro residues" evidence="1">
    <location>
        <begin position="1"/>
        <end position="19"/>
    </location>
</feature>
<feature type="domain" description="Pyrrolo-quinoline quinone repeat" evidence="2">
    <location>
        <begin position="188"/>
        <end position="326"/>
    </location>
</feature>